<keyword evidence="3" id="KW-1185">Reference proteome</keyword>
<dbReference type="Proteomes" id="UP000236454">
    <property type="component" value="Unassembled WGS sequence"/>
</dbReference>
<keyword evidence="1" id="KW-0472">Membrane</keyword>
<feature type="transmembrane region" description="Helical" evidence="1">
    <location>
        <begin position="20"/>
        <end position="38"/>
    </location>
</feature>
<organism evidence="2 3">
    <name type="scientific">Lishizhenia tianjinensis</name>
    <dbReference type="NCBI Taxonomy" id="477690"/>
    <lineage>
        <taxon>Bacteria</taxon>
        <taxon>Pseudomonadati</taxon>
        <taxon>Bacteroidota</taxon>
        <taxon>Flavobacteriia</taxon>
        <taxon>Flavobacteriales</taxon>
        <taxon>Crocinitomicaceae</taxon>
        <taxon>Lishizhenia</taxon>
    </lineage>
</organism>
<feature type="transmembrane region" description="Helical" evidence="1">
    <location>
        <begin position="92"/>
        <end position="114"/>
    </location>
</feature>
<keyword evidence="1" id="KW-1133">Transmembrane helix</keyword>
<keyword evidence="1" id="KW-0812">Transmembrane</keyword>
<sequence length="187" mass="21465">MLNLIFKFPETTTTMKTWNLEMKWGVIFTLVALLWMVMEKALGWHDEHLDKHMWLTNLFAIPAILVFVLAMKEKRMKAYNGSVNFKQAFLTAVKISVVVAILSPFSQYLTSVYITPDYFKNVIPLSVEMGYYNTIEEAEAYFNLENYMVQSVVGALIMGVVTGAIIATIQHFKYAKRQQDKGMIDAQ</sequence>
<feature type="transmembrane region" description="Helical" evidence="1">
    <location>
        <begin position="53"/>
        <end position="71"/>
    </location>
</feature>
<name>A0A1I7B131_9FLAO</name>
<dbReference type="Pfam" id="PF13858">
    <property type="entry name" value="DUF4199"/>
    <property type="match status" value="1"/>
</dbReference>
<reference evidence="2 3" key="1">
    <citation type="submission" date="2016-10" db="EMBL/GenBank/DDBJ databases">
        <authorList>
            <person name="de Groot N.N."/>
        </authorList>
    </citation>
    <scope>NUCLEOTIDE SEQUENCE [LARGE SCALE GENOMIC DNA]</scope>
    <source>
        <strain evidence="2 3">CGMCC 1.7005</strain>
    </source>
</reference>
<evidence type="ECO:0000256" key="1">
    <source>
        <dbReference type="SAM" id="Phobius"/>
    </source>
</evidence>
<evidence type="ECO:0000313" key="3">
    <source>
        <dbReference type="Proteomes" id="UP000236454"/>
    </source>
</evidence>
<feature type="transmembrane region" description="Helical" evidence="1">
    <location>
        <begin position="147"/>
        <end position="169"/>
    </location>
</feature>
<dbReference type="STRING" id="477690.SAMN05216474_2454"/>
<proteinExistence type="predicted"/>
<accession>A0A1I7B131</accession>
<dbReference type="InterPro" id="IPR025250">
    <property type="entry name" value="DUF4199"/>
</dbReference>
<gene>
    <name evidence="2" type="ORF">SAMN05216474_2454</name>
</gene>
<evidence type="ECO:0000313" key="2">
    <source>
        <dbReference type="EMBL" id="SFT80916.1"/>
    </source>
</evidence>
<dbReference type="AlphaFoldDB" id="A0A1I7B131"/>
<dbReference type="EMBL" id="FPAS01000004">
    <property type="protein sequence ID" value="SFT80916.1"/>
    <property type="molecule type" value="Genomic_DNA"/>
</dbReference>
<evidence type="ECO:0008006" key="4">
    <source>
        <dbReference type="Google" id="ProtNLM"/>
    </source>
</evidence>
<protein>
    <recommendedName>
        <fullName evidence="4">DUF4199 domain-containing protein</fullName>
    </recommendedName>
</protein>